<feature type="region of interest" description="Disordered" evidence="7">
    <location>
        <begin position="168"/>
        <end position="187"/>
    </location>
</feature>
<reference evidence="10" key="1">
    <citation type="submission" date="2016-10" db="EMBL/GenBank/DDBJ databases">
        <authorList>
            <person name="Varghese N."/>
            <person name="Submissions S."/>
        </authorList>
    </citation>
    <scope>NUCLEOTIDE SEQUENCE [LARGE SCALE GENOMIC DNA]</scope>
    <source>
        <strain evidence="10">DSM 27981</strain>
    </source>
</reference>
<organism evidence="9 10">
    <name type="scientific">Paracidovorax wautersii</name>
    <dbReference type="NCBI Taxonomy" id="1177982"/>
    <lineage>
        <taxon>Bacteria</taxon>
        <taxon>Pseudomonadati</taxon>
        <taxon>Pseudomonadota</taxon>
        <taxon>Betaproteobacteria</taxon>
        <taxon>Burkholderiales</taxon>
        <taxon>Comamonadaceae</taxon>
        <taxon>Paracidovorax</taxon>
    </lineage>
</organism>
<evidence type="ECO:0000256" key="3">
    <source>
        <dbReference type="ARBA" id="ARBA00023139"/>
    </source>
</evidence>
<feature type="signal peptide" evidence="8">
    <location>
        <begin position="1"/>
        <end position="19"/>
    </location>
</feature>
<dbReference type="Pfam" id="PF04390">
    <property type="entry name" value="LptE"/>
    <property type="match status" value="1"/>
</dbReference>
<dbReference type="AlphaFoldDB" id="A0A1I2GQJ5"/>
<keyword evidence="4 6" id="KW-0998">Cell outer membrane</keyword>
<proteinExistence type="inferred from homology"/>
<evidence type="ECO:0000256" key="5">
    <source>
        <dbReference type="ARBA" id="ARBA00023288"/>
    </source>
</evidence>
<comment type="similarity">
    <text evidence="6">Belongs to the LptE lipoprotein family.</text>
</comment>
<comment type="subunit">
    <text evidence="6">Component of the lipopolysaccharide transport and assembly complex. Interacts with LptD.</text>
</comment>
<keyword evidence="10" id="KW-1185">Reference proteome</keyword>
<evidence type="ECO:0000256" key="7">
    <source>
        <dbReference type="SAM" id="MobiDB-lite"/>
    </source>
</evidence>
<dbReference type="InterPro" id="IPR007485">
    <property type="entry name" value="LPS_assembly_LptE"/>
</dbReference>
<evidence type="ECO:0000313" key="9">
    <source>
        <dbReference type="EMBL" id="SFF19269.1"/>
    </source>
</evidence>
<dbReference type="GO" id="GO:1990351">
    <property type="term" value="C:transporter complex"/>
    <property type="evidence" value="ECO:0007669"/>
    <property type="project" value="TreeGrafter"/>
</dbReference>
<keyword evidence="2 6" id="KW-0472">Membrane</keyword>
<gene>
    <name evidence="6" type="primary">lptE</name>
    <name evidence="9" type="ORF">SAMN04489711_11620</name>
</gene>
<evidence type="ECO:0000256" key="1">
    <source>
        <dbReference type="ARBA" id="ARBA00022729"/>
    </source>
</evidence>
<sequence>MQKRTLLTLLAAAPLAACGFHLRGAPEFSFRSLYVQSPPGLGVTRELQRTLLASGGKLQLLLDAAQKPQADAVLEILSEQRDRVIVGVNSSGQVRELQLRLRLRFRLINRQGAELIPETPLMQQRDVSYNESVALSKEGEEALLYRNMQTDLVQQLMRRLSAVKAGAAATDDAPAGATTPPASAPIE</sequence>
<evidence type="ECO:0000256" key="4">
    <source>
        <dbReference type="ARBA" id="ARBA00023237"/>
    </source>
</evidence>
<dbReference type="GO" id="GO:0043165">
    <property type="term" value="P:Gram-negative-bacterium-type cell outer membrane assembly"/>
    <property type="evidence" value="ECO:0007669"/>
    <property type="project" value="UniProtKB-UniRule"/>
</dbReference>
<dbReference type="HAMAP" id="MF_01186">
    <property type="entry name" value="LPS_assembly_LptE"/>
    <property type="match status" value="1"/>
</dbReference>
<dbReference type="GO" id="GO:0001530">
    <property type="term" value="F:lipopolysaccharide binding"/>
    <property type="evidence" value="ECO:0007669"/>
    <property type="project" value="TreeGrafter"/>
</dbReference>
<accession>A0A1I2GQJ5</accession>
<dbReference type="EMBL" id="FONX01000016">
    <property type="protein sequence ID" value="SFF19269.1"/>
    <property type="molecule type" value="Genomic_DNA"/>
</dbReference>
<dbReference type="PANTHER" id="PTHR38098">
    <property type="entry name" value="LPS-ASSEMBLY LIPOPROTEIN LPTE"/>
    <property type="match status" value="1"/>
</dbReference>
<dbReference type="Proteomes" id="UP000199119">
    <property type="component" value="Unassembled WGS sequence"/>
</dbReference>
<dbReference type="OrthoDB" id="5298094at2"/>
<dbReference type="RefSeq" id="WP_092941013.1">
    <property type="nucleotide sequence ID" value="NZ_FONX01000016.1"/>
</dbReference>
<dbReference type="GO" id="GO:0015920">
    <property type="term" value="P:lipopolysaccharide transport"/>
    <property type="evidence" value="ECO:0007669"/>
    <property type="project" value="TreeGrafter"/>
</dbReference>
<keyword evidence="3" id="KW-0564">Palmitate</keyword>
<dbReference type="Gene3D" id="3.30.160.150">
    <property type="entry name" value="Lipoprotein like domain"/>
    <property type="match status" value="1"/>
</dbReference>
<protein>
    <recommendedName>
        <fullName evidence="6">LPS-assembly lipoprotein LptE</fullName>
    </recommendedName>
</protein>
<dbReference type="PANTHER" id="PTHR38098:SF1">
    <property type="entry name" value="LPS-ASSEMBLY LIPOPROTEIN LPTE"/>
    <property type="match status" value="1"/>
</dbReference>
<evidence type="ECO:0000256" key="2">
    <source>
        <dbReference type="ARBA" id="ARBA00023136"/>
    </source>
</evidence>
<keyword evidence="5 9" id="KW-0449">Lipoprotein</keyword>
<evidence type="ECO:0000313" key="10">
    <source>
        <dbReference type="Proteomes" id="UP000199119"/>
    </source>
</evidence>
<name>A0A1I2GQJ5_9BURK</name>
<dbReference type="GO" id="GO:0009279">
    <property type="term" value="C:cell outer membrane"/>
    <property type="evidence" value="ECO:0007669"/>
    <property type="project" value="UniProtKB-UniRule"/>
</dbReference>
<comment type="function">
    <text evidence="6">Together with LptD, is involved in the assembly of lipopolysaccharide (LPS) at the surface of the outer membrane. Required for the proper assembly of LptD. Binds LPS and may serve as the LPS recognition site at the outer membrane.</text>
</comment>
<keyword evidence="1 8" id="KW-0732">Signal</keyword>
<dbReference type="STRING" id="1177982.SAMN04489711_11620"/>
<evidence type="ECO:0000256" key="6">
    <source>
        <dbReference type="HAMAP-Rule" id="MF_01186"/>
    </source>
</evidence>
<feature type="chain" id="PRO_5011778722" description="LPS-assembly lipoprotein LptE" evidence="8">
    <location>
        <begin position="20"/>
        <end position="187"/>
    </location>
</feature>
<evidence type="ECO:0000256" key="8">
    <source>
        <dbReference type="SAM" id="SignalP"/>
    </source>
</evidence>